<dbReference type="SUPFAM" id="SSF54631">
    <property type="entry name" value="CBS-domain pair"/>
    <property type="match status" value="2"/>
</dbReference>
<feature type="domain" description="CBS" evidence="3">
    <location>
        <begin position="60"/>
        <end position="117"/>
    </location>
</feature>
<feature type="domain" description="CBS" evidence="3">
    <location>
        <begin position="1"/>
        <end position="58"/>
    </location>
</feature>
<dbReference type="SMART" id="SM00116">
    <property type="entry name" value="CBS"/>
    <property type="match status" value="4"/>
</dbReference>
<dbReference type="AlphaFoldDB" id="A0A7J3T9A2"/>
<dbReference type="InterPro" id="IPR046342">
    <property type="entry name" value="CBS_dom_sf"/>
</dbReference>
<dbReference type="Gene3D" id="3.10.580.10">
    <property type="entry name" value="CBS-domain"/>
    <property type="match status" value="2"/>
</dbReference>
<feature type="domain" description="CBS" evidence="3">
    <location>
        <begin position="123"/>
        <end position="181"/>
    </location>
</feature>
<protein>
    <submittedName>
        <fullName evidence="4">CBS domain-containing protein</fullName>
    </submittedName>
</protein>
<evidence type="ECO:0000256" key="2">
    <source>
        <dbReference type="PROSITE-ProRule" id="PRU00703"/>
    </source>
</evidence>
<gene>
    <name evidence="4" type="ORF">ENL31_01900</name>
</gene>
<keyword evidence="2" id="KW-0129">CBS domain</keyword>
<dbReference type="PROSITE" id="PS51371">
    <property type="entry name" value="CBS"/>
    <property type="match status" value="4"/>
</dbReference>
<dbReference type="InterPro" id="IPR000644">
    <property type="entry name" value="CBS_dom"/>
</dbReference>
<name>A0A7J3T9A2_9ARCH</name>
<dbReference type="CDD" id="cd04614">
    <property type="entry name" value="CBS_pair_arch2_repeat2"/>
    <property type="match status" value="1"/>
</dbReference>
<organism evidence="4">
    <name type="scientific">Candidatus Aciduliprofundum boonei</name>
    <dbReference type="NCBI Taxonomy" id="379547"/>
    <lineage>
        <taxon>Archaea</taxon>
        <taxon>Methanobacteriati</taxon>
        <taxon>Thermoplasmatota</taxon>
        <taxon>DHVE2 group</taxon>
        <taxon>Candidatus Aciduliprofundum</taxon>
    </lineage>
</organism>
<dbReference type="EMBL" id="DRTM01000134">
    <property type="protein sequence ID" value="HHE75865.1"/>
    <property type="molecule type" value="Genomic_DNA"/>
</dbReference>
<dbReference type="InterPro" id="IPR051462">
    <property type="entry name" value="CBS_domain-containing"/>
</dbReference>
<reference evidence="4" key="1">
    <citation type="journal article" date="2020" name="mSystems">
        <title>Genome- and Community-Level Interaction Insights into Carbon Utilization and Element Cycling Functions of Hydrothermarchaeota in Hydrothermal Sediment.</title>
        <authorList>
            <person name="Zhou Z."/>
            <person name="Liu Y."/>
            <person name="Xu W."/>
            <person name="Pan J."/>
            <person name="Luo Z.H."/>
            <person name="Li M."/>
        </authorList>
    </citation>
    <scope>NUCLEOTIDE SEQUENCE [LARGE SCALE GENOMIC DNA]</scope>
    <source>
        <strain evidence="4">HyVt-85</strain>
    </source>
</reference>
<evidence type="ECO:0000313" key="4">
    <source>
        <dbReference type="EMBL" id="HHE75865.1"/>
    </source>
</evidence>
<proteinExistence type="predicted"/>
<feature type="domain" description="CBS" evidence="3">
    <location>
        <begin position="222"/>
        <end position="278"/>
    </location>
</feature>
<evidence type="ECO:0000256" key="1">
    <source>
        <dbReference type="ARBA" id="ARBA00022737"/>
    </source>
</evidence>
<accession>A0A7J3T9A2</accession>
<keyword evidence="1" id="KW-0677">Repeat</keyword>
<dbReference type="Proteomes" id="UP000886130">
    <property type="component" value="Unassembled WGS sequence"/>
</dbReference>
<dbReference type="PANTHER" id="PTHR48108:SF26">
    <property type="entry name" value="CBS DOMAIN-CONTAINING PROTEIN DDB_G0289609"/>
    <property type="match status" value="1"/>
</dbReference>
<dbReference type="PANTHER" id="PTHR48108">
    <property type="entry name" value="CBS DOMAIN-CONTAINING PROTEIN CBSX2, CHLOROPLASTIC"/>
    <property type="match status" value="1"/>
</dbReference>
<comment type="caution">
    <text evidence="4">The sequence shown here is derived from an EMBL/GenBank/DDBJ whole genome shotgun (WGS) entry which is preliminary data.</text>
</comment>
<dbReference type="Pfam" id="PF00571">
    <property type="entry name" value="CBS"/>
    <property type="match status" value="4"/>
</dbReference>
<sequence length="278" mass="31328">MTPNPICAKVPGTKRDVLRLLVKHNITGMPVVNEEGCLMGIVSRRDIFEHPDEEQLALIMRKDVPLVKVDDSIEDAARTMMRYGRRHLVVVDENRKVLGVITPQDFLSVIVERRVSTPVENFISKPCFPLHLCTPLPVVFKAMTLTLLSAFPVVDDNAQLVGIVTDRDLFEKAKVDMNVAISELGLGDDEDSWNWEGLRNVIKLFYMEEKVNLPNIPVGEVMIKNPVTIFSKSPVWEAAKIMMKNNFSQLPVRNTHDELIAMVFDSDLVVSLTGADYE</sequence>
<evidence type="ECO:0000259" key="3">
    <source>
        <dbReference type="PROSITE" id="PS51371"/>
    </source>
</evidence>